<dbReference type="GO" id="GO:0005730">
    <property type="term" value="C:nucleolus"/>
    <property type="evidence" value="ECO:0007669"/>
    <property type="project" value="UniProtKB-SubCell"/>
</dbReference>
<evidence type="ECO:0000313" key="9">
    <source>
        <dbReference type="EMBL" id="EMC99203.1"/>
    </source>
</evidence>
<dbReference type="RefSeq" id="XP_007673598.1">
    <property type="nucleotide sequence ID" value="XM_007675408.1"/>
</dbReference>
<dbReference type="KEGG" id="bcom:BAUCODRAFT_31538"/>
<sequence length="242" mass="27361">MGREIQKRKNRSGIAKARRKPKTKKSLLQHPIIAANWDKSQTLEQNYQRLGLASKLNKHTGGREKKLEDVHRLRTARDEDVGLERKQDALAIASLRRPEQLNVAEAKVERDPKTGRIMKIVDSAEGPIKANPLNDPLNDIDSDVEDETLGQHADTMGVAESAQGETRSEVVARLEQEARRPAKKYKPKSSDNERAFIAELVGKYGEDYAAMARDLKINYMQRSEGDLKRRIKKWRESGGEVG</sequence>
<keyword evidence="7" id="KW-0687">Ribonucleoprotein</keyword>
<name>M2N5A0_BAUPA</name>
<dbReference type="Pfam" id="PF09420">
    <property type="entry name" value="Nop16"/>
    <property type="match status" value="1"/>
</dbReference>
<feature type="compositionally biased region" description="Basic residues" evidence="8">
    <location>
        <begin position="8"/>
        <end position="27"/>
    </location>
</feature>
<dbReference type="GO" id="GO:0030687">
    <property type="term" value="C:preribosome, large subunit precursor"/>
    <property type="evidence" value="ECO:0007669"/>
    <property type="project" value="EnsemblFungi"/>
</dbReference>
<dbReference type="InterPro" id="IPR019002">
    <property type="entry name" value="Ribosome_biogenesis_Nop16"/>
</dbReference>
<keyword evidence="6" id="KW-0539">Nucleus</keyword>
<evidence type="ECO:0000313" key="10">
    <source>
        <dbReference type="Proteomes" id="UP000011761"/>
    </source>
</evidence>
<dbReference type="PANTHER" id="PTHR13243:SF1">
    <property type="entry name" value="NUCLEOLAR PROTEIN 16"/>
    <property type="match status" value="1"/>
</dbReference>
<protein>
    <recommendedName>
        <fullName evidence="5">Nucleolar protein 16</fullName>
    </recommendedName>
</protein>
<dbReference type="OMA" id="MQQTEAD"/>
<dbReference type="Proteomes" id="UP000011761">
    <property type="component" value="Unassembled WGS sequence"/>
</dbReference>
<dbReference type="eggNOG" id="KOG4771">
    <property type="taxonomic scope" value="Eukaryota"/>
</dbReference>
<dbReference type="STRING" id="717646.M2N5A0"/>
<evidence type="ECO:0000256" key="6">
    <source>
        <dbReference type="ARBA" id="ARBA00023242"/>
    </source>
</evidence>
<gene>
    <name evidence="9" type="ORF">BAUCODRAFT_31538</name>
</gene>
<accession>M2N5A0</accession>
<evidence type="ECO:0000256" key="4">
    <source>
        <dbReference type="ARBA" id="ARBA00011187"/>
    </source>
</evidence>
<evidence type="ECO:0000256" key="5">
    <source>
        <dbReference type="ARBA" id="ARBA00015522"/>
    </source>
</evidence>
<organism evidence="9 10">
    <name type="scientific">Baudoinia panamericana (strain UAMH 10762)</name>
    <name type="common">Angels' share fungus</name>
    <name type="synonym">Baudoinia compniacensis (strain UAMH 10762)</name>
    <dbReference type="NCBI Taxonomy" id="717646"/>
    <lineage>
        <taxon>Eukaryota</taxon>
        <taxon>Fungi</taxon>
        <taxon>Dikarya</taxon>
        <taxon>Ascomycota</taxon>
        <taxon>Pezizomycotina</taxon>
        <taxon>Dothideomycetes</taxon>
        <taxon>Dothideomycetidae</taxon>
        <taxon>Mycosphaerellales</taxon>
        <taxon>Teratosphaeriaceae</taxon>
        <taxon>Baudoinia</taxon>
    </lineage>
</organism>
<keyword evidence="10" id="KW-1185">Reference proteome</keyword>
<evidence type="ECO:0000256" key="8">
    <source>
        <dbReference type="SAM" id="MobiDB-lite"/>
    </source>
</evidence>
<dbReference type="OrthoDB" id="285729at2759"/>
<comment type="subcellular location">
    <subcellularLocation>
        <location evidence="2">Nucleus</location>
        <location evidence="2">Nucleolus</location>
    </subcellularLocation>
</comment>
<comment type="subunit">
    <text evidence="4">Component of the pre-66S ribosomal particle.</text>
</comment>
<proteinExistence type="inferred from homology"/>
<evidence type="ECO:0000256" key="3">
    <source>
        <dbReference type="ARBA" id="ARBA00008479"/>
    </source>
</evidence>
<reference evidence="9 10" key="1">
    <citation type="journal article" date="2012" name="PLoS Pathog.">
        <title>Diverse lifestyles and strategies of plant pathogenesis encoded in the genomes of eighteen Dothideomycetes fungi.</title>
        <authorList>
            <person name="Ohm R.A."/>
            <person name="Feau N."/>
            <person name="Henrissat B."/>
            <person name="Schoch C.L."/>
            <person name="Horwitz B.A."/>
            <person name="Barry K.W."/>
            <person name="Condon B.J."/>
            <person name="Copeland A.C."/>
            <person name="Dhillon B."/>
            <person name="Glaser F."/>
            <person name="Hesse C.N."/>
            <person name="Kosti I."/>
            <person name="LaButti K."/>
            <person name="Lindquist E.A."/>
            <person name="Lucas S."/>
            <person name="Salamov A.A."/>
            <person name="Bradshaw R.E."/>
            <person name="Ciuffetti L."/>
            <person name="Hamelin R.C."/>
            <person name="Kema G.H.J."/>
            <person name="Lawrence C."/>
            <person name="Scott J.A."/>
            <person name="Spatafora J.W."/>
            <person name="Turgeon B.G."/>
            <person name="de Wit P.J.G.M."/>
            <person name="Zhong S."/>
            <person name="Goodwin S.B."/>
            <person name="Grigoriev I.V."/>
        </authorList>
    </citation>
    <scope>NUCLEOTIDE SEQUENCE [LARGE SCALE GENOMIC DNA]</scope>
    <source>
        <strain evidence="9 10">UAMH 10762</strain>
    </source>
</reference>
<feature type="region of interest" description="Disordered" evidence="8">
    <location>
        <begin position="1"/>
        <end position="29"/>
    </location>
</feature>
<dbReference type="EMBL" id="KB445552">
    <property type="protein sequence ID" value="EMC99203.1"/>
    <property type="molecule type" value="Genomic_DNA"/>
</dbReference>
<dbReference type="GO" id="GO:0042273">
    <property type="term" value="P:ribosomal large subunit biogenesis"/>
    <property type="evidence" value="ECO:0007669"/>
    <property type="project" value="EnsemblFungi"/>
</dbReference>
<dbReference type="GeneID" id="19111510"/>
<dbReference type="PANTHER" id="PTHR13243">
    <property type="entry name" value="HSPC111 PROTEIN-RELATED"/>
    <property type="match status" value="1"/>
</dbReference>
<evidence type="ECO:0000256" key="7">
    <source>
        <dbReference type="ARBA" id="ARBA00023274"/>
    </source>
</evidence>
<dbReference type="HOGENOM" id="CLU_078857_0_0_1"/>
<evidence type="ECO:0000256" key="1">
    <source>
        <dbReference type="ARBA" id="ARBA00002889"/>
    </source>
</evidence>
<evidence type="ECO:0000256" key="2">
    <source>
        <dbReference type="ARBA" id="ARBA00004604"/>
    </source>
</evidence>
<comment type="function">
    <text evidence="1">Involved in the biogenesis of the 60S ribosomal subunit.</text>
</comment>
<dbReference type="AlphaFoldDB" id="M2N5A0"/>
<comment type="similarity">
    <text evidence="3">Belongs to the NOP16 family.</text>
</comment>